<protein>
    <submittedName>
        <fullName evidence="2">Hydrolase</fullName>
    </submittedName>
</protein>
<reference evidence="2 3" key="1">
    <citation type="submission" date="2017-08" db="EMBL/GenBank/DDBJ databases">
        <title>A Genome Sequence of Oceanimonas doudoroffii ATCC 27123T.</title>
        <authorList>
            <person name="Brennan M.A."/>
            <person name="Maclea K.S."/>
            <person name="Mcclelland W.D."/>
            <person name="Trachtenberg A.M."/>
        </authorList>
    </citation>
    <scope>NUCLEOTIDE SEQUENCE [LARGE SCALE GENOMIC DNA]</scope>
    <source>
        <strain evidence="2 3">ATCC 27123</strain>
    </source>
</reference>
<gene>
    <name evidence="2" type="ORF">B6S08_10680</name>
</gene>
<evidence type="ECO:0000313" key="3">
    <source>
        <dbReference type="Proteomes" id="UP000242757"/>
    </source>
</evidence>
<keyword evidence="3" id="KW-1185">Reference proteome</keyword>
<proteinExistence type="predicted"/>
<evidence type="ECO:0000313" key="2">
    <source>
        <dbReference type="EMBL" id="OXY81904.1"/>
    </source>
</evidence>
<dbReference type="EMBL" id="NBIM01000002">
    <property type="protein sequence ID" value="OXY81904.1"/>
    <property type="molecule type" value="Genomic_DNA"/>
</dbReference>
<dbReference type="CDD" id="cd01012">
    <property type="entry name" value="YcaC_related"/>
    <property type="match status" value="1"/>
</dbReference>
<dbReference type="InterPro" id="IPR050993">
    <property type="entry name" value="Isochorismatase_domain"/>
</dbReference>
<accession>A0A233RES4</accession>
<dbReference type="PANTHER" id="PTHR14119:SF3">
    <property type="entry name" value="ISOCHORISMATASE DOMAIN-CONTAINING PROTEIN 2"/>
    <property type="match status" value="1"/>
</dbReference>
<comment type="caution">
    <text evidence="2">The sequence shown here is derived from an EMBL/GenBank/DDBJ whole genome shotgun (WGS) entry which is preliminary data.</text>
</comment>
<dbReference type="Gene3D" id="3.40.50.850">
    <property type="entry name" value="Isochorismatase-like"/>
    <property type="match status" value="1"/>
</dbReference>
<sequence>MLMHPEKAALLVIDIQEKLVPAIHDSNGLAARAGWLIEACQVLGTPTLFTEQYPRGLGHTLPALTSLVKQPEVVDKVHFSAVAGGCVPEHWQDRSQIIVCGMETHVCVLQTVLELLQSGKAVFVVADAVGSRSEEDRHLGLERMRSAGAHIVSREMVVFELMQQAGTDTFKAISKQFLVGEQP</sequence>
<dbReference type="InterPro" id="IPR036380">
    <property type="entry name" value="Isochorismatase-like_sf"/>
</dbReference>
<dbReference type="RefSeq" id="WP_094200790.1">
    <property type="nucleotide sequence ID" value="NZ_NBIM01000002.1"/>
</dbReference>
<dbReference type="InterPro" id="IPR000868">
    <property type="entry name" value="Isochorismatase-like_dom"/>
</dbReference>
<organism evidence="2 3">
    <name type="scientific">Oceanimonas doudoroffii</name>
    <dbReference type="NCBI Taxonomy" id="84158"/>
    <lineage>
        <taxon>Bacteria</taxon>
        <taxon>Pseudomonadati</taxon>
        <taxon>Pseudomonadota</taxon>
        <taxon>Gammaproteobacteria</taxon>
        <taxon>Aeromonadales</taxon>
        <taxon>Aeromonadaceae</taxon>
        <taxon>Oceanimonas</taxon>
    </lineage>
</organism>
<evidence type="ECO:0000259" key="1">
    <source>
        <dbReference type="Pfam" id="PF00857"/>
    </source>
</evidence>
<keyword evidence="2" id="KW-0378">Hydrolase</keyword>
<feature type="domain" description="Isochorismatase-like" evidence="1">
    <location>
        <begin position="8"/>
        <end position="155"/>
    </location>
</feature>
<dbReference type="Proteomes" id="UP000242757">
    <property type="component" value="Unassembled WGS sequence"/>
</dbReference>
<dbReference type="Pfam" id="PF00857">
    <property type="entry name" value="Isochorismatase"/>
    <property type="match status" value="1"/>
</dbReference>
<dbReference type="AlphaFoldDB" id="A0A233RES4"/>
<name>A0A233RES4_9GAMM</name>
<dbReference type="OrthoDB" id="9796958at2"/>
<dbReference type="PANTHER" id="PTHR14119">
    <property type="entry name" value="HYDROLASE"/>
    <property type="match status" value="1"/>
</dbReference>
<dbReference type="SUPFAM" id="SSF52499">
    <property type="entry name" value="Isochorismatase-like hydrolases"/>
    <property type="match status" value="1"/>
</dbReference>
<dbReference type="GO" id="GO:0016787">
    <property type="term" value="F:hydrolase activity"/>
    <property type="evidence" value="ECO:0007669"/>
    <property type="project" value="UniProtKB-KW"/>
</dbReference>